<dbReference type="EC" id="3.1.13.5" evidence="7"/>
<proteinExistence type="predicted"/>
<evidence type="ECO:0000256" key="2">
    <source>
        <dbReference type="ARBA" id="ARBA00022694"/>
    </source>
</evidence>
<evidence type="ECO:0000256" key="3">
    <source>
        <dbReference type="ARBA" id="ARBA00022722"/>
    </source>
</evidence>
<dbReference type="NCBIfam" id="TIGR01388">
    <property type="entry name" value="rnd"/>
    <property type="match status" value="1"/>
</dbReference>
<keyword evidence="2" id="KW-0819">tRNA processing</keyword>
<gene>
    <name evidence="7" type="primary">rnd</name>
    <name evidence="7" type="ORF">E3W66_03895</name>
</gene>
<keyword evidence="4 7" id="KW-0378">Hydrolase</keyword>
<keyword evidence="8" id="KW-1185">Reference proteome</keyword>
<dbReference type="InterPro" id="IPR048579">
    <property type="entry name" value="RNAseD_HRDC_C"/>
</dbReference>
<dbReference type="PROSITE" id="PS50967">
    <property type="entry name" value="HRDC"/>
    <property type="match status" value="1"/>
</dbReference>
<feature type="domain" description="HRDC" evidence="6">
    <location>
        <begin position="216"/>
        <end position="296"/>
    </location>
</feature>
<dbReference type="AlphaFoldDB" id="A0A4Y8UJV5"/>
<keyword evidence="5" id="KW-0269">Exonuclease</keyword>
<dbReference type="InterPro" id="IPR044876">
    <property type="entry name" value="HRDC_dom_sf"/>
</dbReference>
<reference evidence="7 8" key="1">
    <citation type="submission" date="2019-03" db="EMBL/GenBank/DDBJ databases">
        <title>Draft genome of Gammaproteobacteria bacterium LSUCC0057, a member of the SAR92 clade.</title>
        <authorList>
            <person name="Lanclos V.C."/>
            <person name="Doiron C."/>
            <person name="Henson M.W."/>
            <person name="Thrash J.C."/>
        </authorList>
    </citation>
    <scope>NUCLEOTIDE SEQUENCE [LARGE SCALE GENOMIC DNA]</scope>
    <source>
        <strain evidence="7 8">LSUCC0057</strain>
    </source>
</reference>
<evidence type="ECO:0000259" key="6">
    <source>
        <dbReference type="PROSITE" id="PS50967"/>
    </source>
</evidence>
<dbReference type="PANTHER" id="PTHR47649:SF1">
    <property type="entry name" value="RIBONUCLEASE D"/>
    <property type="match status" value="1"/>
</dbReference>
<dbReference type="Proteomes" id="UP000298133">
    <property type="component" value="Unassembled WGS sequence"/>
</dbReference>
<dbReference type="Pfam" id="PF21293">
    <property type="entry name" value="RNAseD_HRDC_C"/>
    <property type="match status" value="1"/>
</dbReference>
<dbReference type="GO" id="GO:0008408">
    <property type="term" value="F:3'-5' exonuclease activity"/>
    <property type="evidence" value="ECO:0007669"/>
    <property type="project" value="InterPro"/>
</dbReference>
<comment type="caution">
    <text evidence="7">The sequence shown here is derived from an EMBL/GenBank/DDBJ whole genome shotgun (WGS) entry which is preliminary data.</text>
</comment>
<evidence type="ECO:0000313" key="7">
    <source>
        <dbReference type="EMBL" id="TFH69086.1"/>
    </source>
</evidence>
<sequence>MSSALSKPVHWVANTEQLTAMIAALSGTTLLALDTEFMRTDTFYAQLALLQLSDGEQIWLLDVPALEQLQPLRELLNQPQVTTLVHACGEDLEVLESALQVVPAALFDTQLAAAYLDRGYSLGYAKLVEQLCGVTLDKQATRSDWLQRPLSAQQRHYAACDVDFLHTMHTALAAELETAGRIEWFQEEMQDLLDSARERNNPADYYLKLTAAWEFSNAQLFALDRLCSWREQLARTLDLPRGRLFKDPQLIEAVRRDASTIEQLRSCADPHPSSLRKYGEQLLAVLQQARLDAQSTATPLMAPPRPLSRAEGALFKQLRAVVQQRAEQFKVAKELLVNKRELEQLVRQHSDGIAAEQLQWPLRLQRGWRRQQLAAPLLEVYTSAQPTPQQ</sequence>
<dbReference type="Gene3D" id="3.30.420.10">
    <property type="entry name" value="Ribonuclease H-like superfamily/Ribonuclease H"/>
    <property type="match status" value="1"/>
</dbReference>
<evidence type="ECO:0000313" key="8">
    <source>
        <dbReference type="Proteomes" id="UP000298133"/>
    </source>
</evidence>
<keyword evidence="1" id="KW-0963">Cytoplasm</keyword>
<dbReference type="GO" id="GO:0008033">
    <property type="term" value="P:tRNA processing"/>
    <property type="evidence" value="ECO:0007669"/>
    <property type="project" value="UniProtKB-KW"/>
</dbReference>
<dbReference type="CDD" id="cd06142">
    <property type="entry name" value="RNaseD_exo"/>
    <property type="match status" value="1"/>
</dbReference>
<dbReference type="InterPro" id="IPR002121">
    <property type="entry name" value="HRDC_dom"/>
</dbReference>
<name>A0A4Y8UJV5_9GAMM</name>
<evidence type="ECO:0000256" key="5">
    <source>
        <dbReference type="ARBA" id="ARBA00022839"/>
    </source>
</evidence>
<evidence type="ECO:0000256" key="4">
    <source>
        <dbReference type="ARBA" id="ARBA00022801"/>
    </source>
</evidence>
<dbReference type="OrthoDB" id="9800549at2"/>
<dbReference type="SUPFAM" id="SSF53098">
    <property type="entry name" value="Ribonuclease H-like"/>
    <property type="match status" value="1"/>
</dbReference>
<dbReference type="SUPFAM" id="SSF47819">
    <property type="entry name" value="HRDC-like"/>
    <property type="match status" value="2"/>
</dbReference>
<dbReference type="InterPro" id="IPR012337">
    <property type="entry name" value="RNaseH-like_sf"/>
</dbReference>
<organism evidence="7 8">
    <name type="scientific">Gammaproteobacteria bacterium LSUCC0057</name>
    <dbReference type="NCBI Taxonomy" id="2559237"/>
    <lineage>
        <taxon>Bacteria</taxon>
        <taxon>Pseudomonadati</taxon>
        <taxon>Pseudomonadota</taxon>
        <taxon>Gammaproteobacteria</taxon>
        <taxon>Cellvibrionales</taxon>
        <taxon>Porticoccaceae</taxon>
        <taxon>SAR92 clade</taxon>
    </lineage>
</organism>
<dbReference type="Pfam" id="PF00570">
    <property type="entry name" value="HRDC"/>
    <property type="match status" value="1"/>
</dbReference>
<protein>
    <submittedName>
        <fullName evidence="7">Ribonuclease D</fullName>
        <ecNumber evidence="7">3.1.13.5</ecNumber>
    </submittedName>
</protein>
<dbReference type="GO" id="GO:0000166">
    <property type="term" value="F:nucleotide binding"/>
    <property type="evidence" value="ECO:0007669"/>
    <property type="project" value="InterPro"/>
</dbReference>
<dbReference type="InterPro" id="IPR051086">
    <property type="entry name" value="RNase_D-like"/>
</dbReference>
<dbReference type="PANTHER" id="PTHR47649">
    <property type="entry name" value="RIBONUCLEASE D"/>
    <property type="match status" value="1"/>
</dbReference>
<dbReference type="GO" id="GO:0033890">
    <property type="term" value="F:ribonuclease D activity"/>
    <property type="evidence" value="ECO:0007669"/>
    <property type="project" value="UniProtKB-EC"/>
</dbReference>
<dbReference type="EMBL" id="SPIA01000001">
    <property type="protein sequence ID" value="TFH69086.1"/>
    <property type="molecule type" value="Genomic_DNA"/>
</dbReference>
<dbReference type="Pfam" id="PF01612">
    <property type="entry name" value="DNA_pol_A_exo1"/>
    <property type="match status" value="1"/>
</dbReference>
<evidence type="ECO:0000256" key="1">
    <source>
        <dbReference type="ARBA" id="ARBA00022490"/>
    </source>
</evidence>
<dbReference type="GO" id="GO:0003676">
    <property type="term" value="F:nucleic acid binding"/>
    <property type="evidence" value="ECO:0007669"/>
    <property type="project" value="InterPro"/>
</dbReference>
<accession>A0A4Y8UJV5</accession>
<dbReference type="SMART" id="SM00474">
    <property type="entry name" value="35EXOc"/>
    <property type="match status" value="1"/>
</dbReference>
<dbReference type="Gene3D" id="1.10.150.80">
    <property type="entry name" value="HRDC domain"/>
    <property type="match status" value="2"/>
</dbReference>
<dbReference type="InterPro" id="IPR002562">
    <property type="entry name" value="3'-5'_exonuclease_dom"/>
</dbReference>
<dbReference type="InterPro" id="IPR010997">
    <property type="entry name" value="HRDC-like_sf"/>
</dbReference>
<keyword evidence="3" id="KW-0540">Nuclease</keyword>
<dbReference type="InterPro" id="IPR036397">
    <property type="entry name" value="RNaseH_sf"/>
</dbReference>
<dbReference type="InterPro" id="IPR006292">
    <property type="entry name" value="RNase_D"/>
</dbReference>